<dbReference type="PANTHER" id="PTHR31480">
    <property type="entry name" value="BIFUNCTIONAL LYCOPENE CYCLASE/PHYTOENE SYNTHASE"/>
    <property type="match status" value="1"/>
</dbReference>
<dbReference type="InterPro" id="IPR002060">
    <property type="entry name" value="Squ/phyt_synthse"/>
</dbReference>
<dbReference type="Pfam" id="PF00494">
    <property type="entry name" value="SQS_PSY"/>
    <property type="match status" value="1"/>
</dbReference>
<dbReference type="Gene3D" id="1.10.600.10">
    <property type="entry name" value="Farnesyl Diphosphate Synthase"/>
    <property type="match status" value="1"/>
</dbReference>
<evidence type="ECO:0000313" key="1">
    <source>
        <dbReference type="EMBL" id="SHJ96733.1"/>
    </source>
</evidence>
<dbReference type="InterPro" id="IPR044843">
    <property type="entry name" value="Trans_IPPS_bact-type"/>
</dbReference>
<dbReference type="InterPro" id="IPR033904">
    <property type="entry name" value="Trans_IPPS_HH"/>
</dbReference>
<dbReference type="EMBL" id="FRAF01000006">
    <property type="protein sequence ID" value="SHJ96733.1"/>
    <property type="molecule type" value="Genomic_DNA"/>
</dbReference>
<dbReference type="GO" id="GO:0016114">
    <property type="term" value="P:terpenoid biosynthetic process"/>
    <property type="evidence" value="ECO:0007669"/>
    <property type="project" value="UniProtKB-ARBA"/>
</dbReference>
<protein>
    <submittedName>
        <fullName evidence="1">Squalene synthase HpnC</fullName>
    </submittedName>
</protein>
<keyword evidence="2" id="KW-1185">Reference proteome</keyword>
<gene>
    <name evidence="1" type="ORF">SAMN05443507_10694</name>
</gene>
<sequence>MQALTAGLEKEFAYCADVTAQHYENFSVISWFIPKDLRPHFCALYAYCRGVDDLGDEWTGNRLEALDQWEQQLDLCYNGRPTHPIFRALQISIQTYHLEKRDFLALIEANRMDQSISSYETFSDLAAYCACSANPVGRLVLQLFGYRDDRRQKLSDDICTALQLANFLQDLSVDIPRGRLYIPLEDLRQFDVDLTDLQAGRFNRQISCLMDFEIQRTEQFFRSGQPLEHMVPTRLGKQLRLYRLGGQAILEALRRRGGNPFPRPTVSALAKAMLIVKLFISPRHIGGESH</sequence>
<evidence type="ECO:0000313" key="2">
    <source>
        <dbReference type="Proteomes" id="UP000184016"/>
    </source>
</evidence>
<dbReference type="SUPFAM" id="SSF48576">
    <property type="entry name" value="Terpenoid synthases"/>
    <property type="match status" value="1"/>
</dbReference>
<dbReference type="InterPro" id="IPR017827">
    <property type="entry name" value="HSQ_synthase_HpnC"/>
</dbReference>
<organism evidence="1 2">
    <name type="scientific">Alicyclobacillus tolerans</name>
    <dbReference type="NCBI Taxonomy" id="90970"/>
    <lineage>
        <taxon>Bacteria</taxon>
        <taxon>Bacillati</taxon>
        <taxon>Bacillota</taxon>
        <taxon>Bacilli</taxon>
        <taxon>Bacillales</taxon>
        <taxon>Alicyclobacillaceae</taxon>
        <taxon>Alicyclobacillus</taxon>
    </lineage>
</organism>
<dbReference type="AlphaFoldDB" id="A0A1M6NM19"/>
<reference evidence="2" key="1">
    <citation type="submission" date="2016-11" db="EMBL/GenBank/DDBJ databases">
        <authorList>
            <person name="Varghese N."/>
            <person name="Submissions S."/>
        </authorList>
    </citation>
    <scope>NUCLEOTIDE SEQUENCE [LARGE SCALE GENOMIC DNA]</scope>
    <source>
        <strain evidence="2">USBA-503</strain>
    </source>
</reference>
<dbReference type="SFLD" id="SFLDG01212">
    <property type="entry name" value="Phytoene_synthase_like"/>
    <property type="match status" value="1"/>
</dbReference>
<dbReference type="CDD" id="cd00683">
    <property type="entry name" value="Trans_IPPS_HH"/>
    <property type="match status" value="1"/>
</dbReference>
<accession>A0A1M6NM19</accession>
<dbReference type="SFLD" id="SFLDS00005">
    <property type="entry name" value="Isoprenoid_Synthase_Type_I"/>
    <property type="match status" value="1"/>
</dbReference>
<dbReference type="OrthoDB" id="9787280at2"/>
<dbReference type="InterPro" id="IPR008949">
    <property type="entry name" value="Isoprenoid_synthase_dom_sf"/>
</dbReference>
<dbReference type="STRING" id="1830138.SAMN05443507_10694"/>
<dbReference type="Proteomes" id="UP000184016">
    <property type="component" value="Unassembled WGS sequence"/>
</dbReference>
<proteinExistence type="predicted"/>
<dbReference type="GO" id="GO:0051996">
    <property type="term" value="F:squalene synthase [NAD(P)H] activity"/>
    <property type="evidence" value="ECO:0007669"/>
    <property type="project" value="InterPro"/>
</dbReference>
<dbReference type="GO" id="GO:0004311">
    <property type="term" value="F:geranylgeranyl diphosphate synthase activity"/>
    <property type="evidence" value="ECO:0007669"/>
    <property type="project" value="InterPro"/>
</dbReference>
<dbReference type="NCBIfam" id="TIGR03464">
    <property type="entry name" value="HpnC"/>
    <property type="match status" value="1"/>
</dbReference>
<dbReference type="SFLD" id="SFLDG01018">
    <property type="entry name" value="Squalene/Phytoene_Synthase_Lik"/>
    <property type="match status" value="1"/>
</dbReference>
<dbReference type="RefSeq" id="WP_072873438.1">
    <property type="nucleotide sequence ID" value="NZ_FRAF01000006.1"/>
</dbReference>
<name>A0A1M6NM19_9BACL</name>